<evidence type="ECO:0000313" key="3">
    <source>
        <dbReference type="Proteomes" id="UP001307705"/>
    </source>
</evidence>
<dbReference type="InterPro" id="IPR002850">
    <property type="entry name" value="PIN_toxin-like"/>
</dbReference>
<dbReference type="SUPFAM" id="SSF88723">
    <property type="entry name" value="PIN domain-like"/>
    <property type="match status" value="1"/>
</dbReference>
<proteinExistence type="predicted"/>
<accession>A0ABQ6Q3F3</accession>
<protein>
    <recommendedName>
        <fullName evidence="1">PIN domain-containing protein</fullName>
    </recommendedName>
</protein>
<dbReference type="Proteomes" id="UP001307705">
    <property type="component" value="Unassembled WGS sequence"/>
</dbReference>
<name>A0ABQ6Q3F3_9BACT</name>
<gene>
    <name evidence="2" type="ORF">Ataiwa_26640</name>
</gene>
<dbReference type="RefSeq" id="WP_338229218.1">
    <property type="nucleotide sequence ID" value="NZ_BTPE01000009.1"/>
</dbReference>
<evidence type="ECO:0000313" key="2">
    <source>
        <dbReference type="EMBL" id="GMQ34392.1"/>
    </source>
</evidence>
<dbReference type="Pfam" id="PF10130">
    <property type="entry name" value="PIN_2"/>
    <property type="match status" value="1"/>
</dbReference>
<dbReference type="Gene3D" id="3.40.50.1010">
    <property type="entry name" value="5'-nuclease"/>
    <property type="match status" value="1"/>
</dbReference>
<reference evidence="2 3" key="1">
    <citation type="submission" date="2023-08" db="EMBL/GenBank/DDBJ databases">
        <title>Draft genome sequence of Algoriphagus taiwanensis.</title>
        <authorList>
            <person name="Takatani N."/>
            <person name="Hosokawa M."/>
            <person name="Sawabe T."/>
        </authorList>
    </citation>
    <scope>NUCLEOTIDE SEQUENCE [LARGE SCALE GENOMIC DNA]</scope>
    <source>
        <strain evidence="2 3">JCM 19755</strain>
    </source>
</reference>
<dbReference type="InterPro" id="IPR029060">
    <property type="entry name" value="PIN-like_dom_sf"/>
</dbReference>
<comment type="caution">
    <text evidence="2">The sequence shown here is derived from an EMBL/GenBank/DDBJ whole genome shotgun (WGS) entry which is preliminary data.</text>
</comment>
<dbReference type="PANTHER" id="PTHR34610">
    <property type="entry name" value="SSL7007 PROTEIN"/>
    <property type="match status" value="1"/>
</dbReference>
<dbReference type="InterPro" id="IPR002716">
    <property type="entry name" value="PIN_dom"/>
</dbReference>
<evidence type="ECO:0000259" key="1">
    <source>
        <dbReference type="Pfam" id="PF10130"/>
    </source>
</evidence>
<dbReference type="PANTHER" id="PTHR34610:SF3">
    <property type="entry name" value="SSL7007 PROTEIN"/>
    <property type="match status" value="1"/>
</dbReference>
<organism evidence="2 3">
    <name type="scientific">Algoriphagus taiwanensis</name>
    <dbReference type="NCBI Taxonomy" id="1445656"/>
    <lineage>
        <taxon>Bacteria</taxon>
        <taxon>Pseudomonadati</taxon>
        <taxon>Bacteroidota</taxon>
        <taxon>Cytophagia</taxon>
        <taxon>Cytophagales</taxon>
        <taxon>Cyclobacteriaceae</taxon>
        <taxon>Algoriphagus</taxon>
    </lineage>
</organism>
<feature type="domain" description="PIN" evidence="1">
    <location>
        <begin position="4"/>
        <end position="127"/>
    </location>
</feature>
<sequence>MRVVIDTNIAFSAILNSNSKIGRIILHPKTNLNFYATHQLLEELEDHKAKLKLLSGYSDSELAEVIRLIIQKIRFINIKLIPLEIFAQAEIIASDIDIDDTEFIALAEHAKAKLWTGDKKLIQGLIKKNWGRIITTDELYIHIQKKRSDL</sequence>
<keyword evidence="3" id="KW-1185">Reference proteome</keyword>
<dbReference type="NCBIfam" id="TIGR00305">
    <property type="entry name" value="putative toxin-antitoxin system toxin component, PIN family"/>
    <property type="match status" value="1"/>
</dbReference>
<dbReference type="EMBL" id="BTPE01000009">
    <property type="protein sequence ID" value="GMQ34392.1"/>
    <property type="molecule type" value="Genomic_DNA"/>
</dbReference>